<evidence type="ECO:0000313" key="2">
    <source>
        <dbReference type="Proteomes" id="UP001501637"/>
    </source>
</evidence>
<dbReference type="RefSeq" id="WP_344518761.1">
    <property type="nucleotide sequence ID" value="NZ_BAAAUG010000013.1"/>
</dbReference>
<proteinExistence type="predicted"/>
<accession>A0ABP6MA75</accession>
<evidence type="ECO:0000313" key="1">
    <source>
        <dbReference type="EMBL" id="GAA3085275.1"/>
    </source>
</evidence>
<dbReference type="EMBL" id="BAAAUG010000013">
    <property type="protein sequence ID" value="GAA3085275.1"/>
    <property type="molecule type" value="Genomic_DNA"/>
</dbReference>
<evidence type="ECO:0008006" key="3">
    <source>
        <dbReference type="Google" id="ProtNLM"/>
    </source>
</evidence>
<protein>
    <recommendedName>
        <fullName evidence="3">Barstar (barnase inhibitor) domain-containing protein</fullName>
    </recommendedName>
</protein>
<reference evidence="2" key="1">
    <citation type="journal article" date="2019" name="Int. J. Syst. Evol. Microbiol.">
        <title>The Global Catalogue of Microorganisms (GCM) 10K type strain sequencing project: providing services to taxonomists for standard genome sequencing and annotation.</title>
        <authorList>
            <consortium name="The Broad Institute Genomics Platform"/>
            <consortium name="The Broad Institute Genome Sequencing Center for Infectious Disease"/>
            <person name="Wu L."/>
            <person name="Ma J."/>
        </authorList>
    </citation>
    <scope>NUCLEOTIDE SEQUENCE [LARGE SCALE GENOMIC DNA]</scope>
    <source>
        <strain evidence="2">JCM 9092</strain>
    </source>
</reference>
<keyword evidence="2" id="KW-1185">Reference proteome</keyword>
<comment type="caution">
    <text evidence="1">The sequence shown here is derived from an EMBL/GenBank/DDBJ whole genome shotgun (WGS) entry which is preliminary data.</text>
</comment>
<sequence>MGVGIEVLIVDWPSVEAFAADDREALLTDAAFGEVYSDDLFEHGWSWPAQPGTDWYGRYALRNTCGSYKPHFWAGHRWEHMRDFAEPKVRDLLDRFNDVLFWHGLEDVTGVSSELPERSCTWDSDLLLGCPPEYVPLIAAWWRQAAPQLESLREPFTRHAAEPGDSGWIATFESFADFLTDWGEIVTEAERRGWGIVGLRC</sequence>
<gene>
    <name evidence="1" type="ORF">GCM10010449_06280</name>
</gene>
<dbReference type="Proteomes" id="UP001501637">
    <property type="component" value="Unassembled WGS sequence"/>
</dbReference>
<organism evidence="1 2">
    <name type="scientific">Streptomyces rectiviolaceus</name>
    <dbReference type="NCBI Taxonomy" id="332591"/>
    <lineage>
        <taxon>Bacteria</taxon>
        <taxon>Bacillati</taxon>
        <taxon>Actinomycetota</taxon>
        <taxon>Actinomycetes</taxon>
        <taxon>Kitasatosporales</taxon>
        <taxon>Streptomycetaceae</taxon>
        <taxon>Streptomyces</taxon>
    </lineage>
</organism>
<name>A0ABP6MA75_9ACTN</name>